<proteinExistence type="predicted"/>
<comment type="caution">
    <text evidence="3">The sequence shown here is derived from an EMBL/GenBank/DDBJ whole genome shotgun (WGS) entry which is preliminary data.</text>
</comment>
<evidence type="ECO:0000313" key="3">
    <source>
        <dbReference type="EMBL" id="MBP1961162.1"/>
    </source>
</evidence>
<dbReference type="Proteomes" id="UP001519344">
    <property type="component" value="Unassembled WGS sequence"/>
</dbReference>
<protein>
    <recommendedName>
        <fullName evidence="2">Peptidase M15C domain-containing protein</fullName>
    </recommendedName>
</protein>
<evidence type="ECO:0000313" key="4">
    <source>
        <dbReference type="Proteomes" id="UP001519344"/>
    </source>
</evidence>
<evidence type="ECO:0000256" key="1">
    <source>
        <dbReference type="SAM" id="Coils"/>
    </source>
</evidence>
<keyword evidence="1" id="KW-0175">Coiled coil</keyword>
<gene>
    <name evidence="3" type="ORF">J2Z65_000356</name>
</gene>
<evidence type="ECO:0000259" key="2">
    <source>
        <dbReference type="Pfam" id="PF13539"/>
    </source>
</evidence>
<dbReference type="RefSeq" id="WP_240159616.1">
    <property type="nucleotide sequence ID" value="NZ_JAAOZR010000013.1"/>
</dbReference>
<dbReference type="CDD" id="cd14845">
    <property type="entry name" value="L-Ala-D-Glu_peptidase_like"/>
    <property type="match status" value="1"/>
</dbReference>
<dbReference type="Pfam" id="PF13539">
    <property type="entry name" value="Peptidase_M15_4"/>
    <property type="match status" value="1"/>
</dbReference>
<keyword evidence="4" id="KW-1185">Reference proteome</keyword>
<organism evidence="3 4">
    <name type="scientific">Paenibacillus aceris</name>
    <dbReference type="NCBI Taxonomy" id="869555"/>
    <lineage>
        <taxon>Bacteria</taxon>
        <taxon>Bacillati</taxon>
        <taxon>Bacillota</taxon>
        <taxon>Bacilli</taxon>
        <taxon>Bacillales</taxon>
        <taxon>Paenibacillaceae</taxon>
        <taxon>Paenibacillus</taxon>
    </lineage>
</organism>
<feature type="coiled-coil region" evidence="1">
    <location>
        <begin position="146"/>
        <end position="180"/>
    </location>
</feature>
<accession>A0ABS4HRC2</accession>
<feature type="domain" description="Peptidase M15C" evidence="2">
    <location>
        <begin position="91"/>
        <end position="123"/>
    </location>
</feature>
<name>A0ABS4HRC2_9BACL</name>
<dbReference type="SUPFAM" id="SSF55166">
    <property type="entry name" value="Hedgehog/DD-peptidase"/>
    <property type="match status" value="1"/>
</dbReference>
<dbReference type="EMBL" id="JAGGKV010000001">
    <property type="protein sequence ID" value="MBP1961162.1"/>
    <property type="molecule type" value="Genomic_DNA"/>
</dbReference>
<sequence>MSQVNEQRIALLNSIVAQKARELIRRVESEGISILITQGLRSIAEQNELYAQGRTKPGPIVTNARGDTAITTTDWRLISLINPDGSFNWNVDARWRRVAEIGKTLGFAWGRDWTGFVDYPHLEFTFDLSINDLLMGKRPAEENEGDEETMKEIEELKGQIQTLLNTAEAHIEKINALEMKASMAVPEWANPAVDAAVRCNLIDSPDGRSHDFYSLLTVFHRKGII</sequence>
<dbReference type="Gene3D" id="3.30.1380.10">
    <property type="match status" value="1"/>
</dbReference>
<dbReference type="InterPro" id="IPR039561">
    <property type="entry name" value="Peptidase_M15C"/>
</dbReference>
<reference evidence="3 4" key="1">
    <citation type="submission" date="2021-03" db="EMBL/GenBank/DDBJ databases">
        <title>Genomic Encyclopedia of Type Strains, Phase IV (KMG-IV): sequencing the most valuable type-strain genomes for metagenomic binning, comparative biology and taxonomic classification.</title>
        <authorList>
            <person name="Goeker M."/>
        </authorList>
    </citation>
    <scope>NUCLEOTIDE SEQUENCE [LARGE SCALE GENOMIC DNA]</scope>
    <source>
        <strain evidence="3 4">DSM 24950</strain>
    </source>
</reference>
<dbReference type="InterPro" id="IPR009045">
    <property type="entry name" value="Zn_M74/Hedgehog-like"/>
</dbReference>